<dbReference type="RefSeq" id="WP_092565440.1">
    <property type="nucleotide sequence ID" value="NZ_FNQV01000013.1"/>
</dbReference>
<dbReference type="Pfam" id="PF09481">
    <property type="entry name" value="CRISPR_Cse1"/>
    <property type="match status" value="1"/>
</dbReference>
<proteinExistence type="predicted"/>
<protein>
    <submittedName>
        <fullName evidence="1">CRISPR system Cascade subunit CasA</fullName>
    </submittedName>
</protein>
<keyword evidence="2" id="KW-1185">Reference proteome</keyword>
<dbReference type="Gene3D" id="1.10.132.100">
    <property type="match status" value="1"/>
</dbReference>
<dbReference type="InterPro" id="IPR013381">
    <property type="entry name" value="CRISPR-assoc_prot_Cse1"/>
</dbReference>
<dbReference type="Proteomes" id="UP000199288">
    <property type="component" value="Unassembled WGS sequence"/>
</dbReference>
<dbReference type="NCBIfam" id="TIGR02547">
    <property type="entry name" value="casA_cse1"/>
    <property type="match status" value="1"/>
</dbReference>
<evidence type="ECO:0000313" key="1">
    <source>
        <dbReference type="EMBL" id="SEA61348.1"/>
    </source>
</evidence>
<gene>
    <name evidence="1" type="ORF">SAMN02910418_01985</name>
</gene>
<accession>A0A1H4CM03</accession>
<organism evidence="1 2">
    <name type="scientific">Bowdeniella nasicola</name>
    <dbReference type="NCBI Taxonomy" id="208480"/>
    <lineage>
        <taxon>Bacteria</taxon>
        <taxon>Bacillati</taxon>
        <taxon>Actinomycetota</taxon>
        <taxon>Actinomycetes</taxon>
        <taxon>Actinomycetales</taxon>
        <taxon>Actinomycetaceae</taxon>
        <taxon>Bowdeniella</taxon>
    </lineage>
</organism>
<dbReference type="AlphaFoldDB" id="A0A1H4CM03"/>
<dbReference type="CDD" id="cd09729">
    <property type="entry name" value="Cse1_I-E"/>
    <property type="match status" value="1"/>
</dbReference>
<dbReference type="EMBL" id="FNQV01000013">
    <property type="protein sequence ID" value="SEA61348.1"/>
    <property type="molecule type" value="Genomic_DNA"/>
</dbReference>
<evidence type="ECO:0000313" key="2">
    <source>
        <dbReference type="Proteomes" id="UP000199288"/>
    </source>
</evidence>
<reference evidence="2" key="1">
    <citation type="submission" date="2016-10" db="EMBL/GenBank/DDBJ databases">
        <authorList>
            <person name="Varghese N."/>
            <person name="Submissions S."/>
        </authorList>
    </citation>
    <scope>NUCLEOTIDE SEQUENCE [LARGE SCALE GENOMIC DNA]</scope>
    <source>
        <strain evidence="2">KPR-1</strain>
    </source>
</reference>
<name>A0A1H4CM03_9ACTO</name>
<sequence>MNERPTFDLLTEPWIRVMTVDDEVREVGLLELFQSAERIARLSGDLPTQDVAILRLCLAIMHRAVEGPTDIDHWYEIFTDPQATLETVSLYLEDHRERFDLRDPVKPFFQVADLRTKSGEFKGIEAVLQDVPASEKFFTLRRGKGLETMSWAEAARWLVACHAYDISGIHSGAVGDPRVKGGRGYGIGTGWAGQLGIVYVVGSTLWETLLYNLVARDHDGTGLTDWDLARDLPPWEREPDDQTTADVDGISPTGPVNTYTWQSRRIRLHGAESVTGVLVCQGDRITPQNRQTVEPMTAWRYSKPQSDKHKADVYMPQKFSAQQVMWRGLRALLPQIAGETPRRSGGSGAAMLPAGTLSWFSQLAQEFEELSAHQLIYPVSILTMEYGSNEAVFDDLVVDEIALPLSALTGDPQLILAIKVALDATTETAYLVGRFAANIAQAAGAEPDKAGAIRDESRREFLYELEPEFREWLAQDSADRVTRTISWQRHLRARATAAGETIFARAPLAALRGNSSGDAGRANAWFHAALKKTLPDAYPKNEDSEVGHDSK</sequence>